<proteinExistence type="predicted"/>
<organism evidence="2 3">
    <name type="scientific">Bos mutus</name>
    <name type="common">wild yak</name>
    <dbReference type="NCBI Taxonomy" id="72004"/>
    <lineage>
        <taxon>Eukaryota</taxon>
        <taxon>Metazoa</taxon>
        <taxon>Chordata</taxon>
        <taxon>Craniata</taxon>
        <taxon>Vertebrata</taxon>
        <taxon>Euteleostomi</taxon>
        <taxon>Mammalia</taxon>
        <taxon>Eutheria</taxon>
        <taxon>Laurasiatheria</taxon>
        <taxon>Artiodactyla</taxon>
        <taxon>Ruminantia</taxon>
        <taxon>Pecora</taxon>
        <taxon>Bovidae</taxon>
        <taxon>Bovinae</taxon>
        <taxon>Bos</taxon>
    </lineage>
</organism>
<dbReference type="InterPro" id="IPR041898">
    <property type="entry name" value="MAGE_WH1"/>
</dbReference>
<evidence type="ECO:0000313" key="3">
    <source>
        <dbReference type="Proteomes" id="UP000322234"/>
    </source>
</evidence>
<dbReference type="GO" id="GO:0005634">
    <property type="term" value="C:nucleus"/>
    <property type="evidence" value="ECO:0007669"/>
    <property type="project" value="TreeGrafter"/>
</dbReference>
<keyword evidence="3" id="KW-1185">Reference proteome</keyword>
<evidence type="ECO:0000313" key="2">
    <source>
        <dbReference type="EMBL" id="MXQ98965.1"/>
    </source>
</evidence>
<dbReference type="EMBL" id="VBQZ03000321">
    <property type="protein sequence ID" value="MXQ98965.1"/>
    <property type="molecule type" value="Genomic_DNA"/>
</dbReference>
<reference evidence="2" key="1">
    <citation type="submission" date="2019-10" db="EMBL/GenBank/DDBJ databases">
        <title>The sequence and de novo assembly of the wild yak genome.</title>
        <authorList>
            <person name="Liu Y."/>
        </authorList>
    </citation>
    <scope>NUCLEOTIDE SEQUENCE [LARGE SCALE GENOMIC DNA]</scope>
    <source>
        <strain evidence="2">WY2019</strain>
    </source>
</reference>
<evidence type="ECO:0000259" key="1">
    <source>
        <dbReference type="PROSITE" id="PS50838"/>
    </source>
</evidence>
<dbReference type="PANTHER" id="PTHR11736">
    <property type="entry name" value="MELANOMA-ASSOCIATED ANTIGEN MAGE ANTIGEN"/>
    <property type="match status" value="1"/>
</dbReference>
<dbReference type="Proteomes" id="UP000322234">
    <property type="component" value="Unassembled WGS sequence"/>
</dbReference>
<feature type="domain" description="MAGE" evidence="1">
    <location>
        <begin position="124"/>
        <end position="201"/>
    </location>
</feature>
<dbReference type="GO" id="GO:0000122">
    <property type="term" value="P:negative regulation of transcription by RNA polymerase II"/>
    <property type="evidence" value="ECO:0007669"/>
    <property type="project" value="TreeGrafter"/>
</dbReference>
<gene>
    <name evidence="2" type="ORF">E5288_WYG017496</name>
</gene>
<dbReference type="PANTHER" id="PTHR11736:SF81">
    <property type="entry name" value="MAGE DOMAIN-CONTAINING PROTEIN"/>
    <property type="match status" value="1"/>
</dbReference>
<name>A0A6B0SC17_9CETA</name>
<dbReference type="Gene3D" id="1.10.10.1200">
    <property type="entry name" value="MAGE homology domain, winged helix WH1 motif"/>
    <property type="match status" value="1"/>
</dbReference>
<dbReference type="SMART" id="SM01373">
    <property type="entry name" value="MAGE"/>
    <property type="match status" value="1"/>
</dbReference>
<comment type="caution">
    <text evidence="2">The sequence shown here is derived from an EMBL/GenBank/DDBJ whole genome shotgun (WGS) entry which is preliminary data.</text>
</comment>
<sequence length="227" mass="25630">MLDPNQRRPREAGPCCQSLVALGYDELIRHPDILPDFLASRSQTGDLTYVARLQVGQFPGLVGCQVEDPEKELEDPEPQSEDTSEKLISVVARCLAVQEEYPCEARDHPSRGDLPVEALPQEALREMMANLFKFMLLKYCAKELNSKTEILNMILTDNQDHIPVVFHKAAQCLQLVFGMAVKEVYPREHIYILVPTLGLTEWWAEPAKGRAPAAGPQPDHPKWRLHP</sequence>
<dbReference type="PROSITE" id="PS50838">
    <property type="entry name" value="MAGE"/>
    <property type="match status" value="1"/>
</dbReference>
<dbReference type="AlphaFoldDB" id="A0A6B0SC17"/>
<accession>A0A6B0SC17</accession>
<dbReference type="InterPro" id="IPR037445">
    <property type="entry name" value="MAGE"/>
</dbReference>
<protein>
    <recommendedName>
        <fullName evidence="1">MAGE domain-containing protein</fullName>
    </recommendedName>
</protein>
<dbReference type="InterPro" id="IPR002190">
    <property type="entry name" value="MHD_dom"/>
</dbReference>